<dbReference type="EMBL" id="QPEX01000045">
    <property type="protein sequence ID" value="RCS41529.1"/>
    <property type="molecule type" value="Genomic_DNA"/>
</dbReference>
<reference evidence="1 2" key="1">
    <citation type="submission" date="2018-07" db="EMBL/GenBank/DDBJ databases">
        <title>Comparative genomes isolates from brazilian mangrove.</title>
        <authorList>
            <person name="De Araujo J.E."/>
            <person name="Taketani R.G."/>
            <person name="Silva M.C.P."/>
            <person name="Lourenco M.V."/>
            <person name="Oliveira V.M."/>
            <person name="Andreote F.D."/>
        </authorList>
    </citation>
    <scope>NUCLEOTIDE SEQUENCE [LARGE SCALE GENOMIC DNA]</scope>
    <source>
        <strain evidence="1 2">HEX PRIS-MGV</strain>
    </source>
</reference>
<sequence length="75" mass="8247">MCECSHDATGKWISVSAPGGMARQIIVDEYDSAEHAWKRVGTFADDTSAEKQLFRLKVKGIQSRVISQSFCPTGL</sequence>
<dbReference type="Proteomes" id="UP000253562">
    <property type="component" value="Unassembled WGS sequence"/>
</dbReference>
<dbReference type="OrthoDB" id="285991at2"/>
<dbReference type="AlphaFoldDB" id="A0A368KLA7"/>
<name>A0A368KLA7_9BACT</name>
<protein>
    <submittedName>
        <fullName evidence="1">Uncharacterized protein</fullName>
    </submittedName>
</protein>
<comment type="caution">
    <text evidence="1">The sequence shown here is derived from an EMBL/GenBank/DDBJ whole genome shotgun (WGS) entry which is preliminary data.</text>
</comment>
<evidence type="ECO:0000313" key="2">
    <source>
        <dbReference type="Proteomes" id="UP000253562"/>
    </source>
</evidence>
<evidence type="ECO:0000313" key="1">
    <source>
        <dbReference type="EMBL" id="RCS41529.1"/>
    </source>
</evidence>
<dbReference type="RefSeq" id="WP_114372837.1">
    <property type="nucleotide sequence ID" value="NZ_QPEX01000045.1"/>
</dbReference>
<proteinExistence type="predicted"/>
<organism evidence="1 2">
    <name type="scientific">Bremerella cremea</name>
    <dbReference type="NCBI Taxonomy" id="1031537"/>
    <lineage>
        <taxon>Bacteria</taxon>
        <taxon>Pseudomonadati</taxon>
        <taxon>Planctomycetota</taxon>
        <taxon>Planctomycetia</taxon>
        <taxon>Pirellulales</taxon>
        <taxon>Pirellulaceae</taxon>
        <taxon>Bremerella</taxon>
    </lineage>
</organism>
<accession>A0A368KLA7</accession>
<gene>
    <name evidence="1" type="ORF">DTL42_23570</name>
</gene>